<evidence type="ECO:0000313" key="4">
    <source>
        <dbReference type="EMBL" id="KGM11939.1"/>
    </source>
</evidence>
<reference evidence="4 5" key="1">
    <citation type="submission" date="2013-08" db="EMBL/GenBank/DDBJ databases">
        <title>Genome sequencing of Cellulomonas carbonis T26.</title>
        <authorList>
            <person name="Chen F."/>
            <person name="Li Y."/>
            <person name="Wang G."/>
        </authorList>
    </citation>
    <scope>NUCLEOTIDE SEQUENCE [LARGE SCALE GENOMIC DNA]</scope>
    <source>
        <strain evidence="4 5">T26</strain>
    </source>
</reference>
<dbReference type="AlphaFoldDB" id="A0A0A0BXN8"/>
<name>A0A0A0BXN8_9CELL</name>
<dbReference type="Proteomes" id="UP000029839">
    <property type="component" value="Unassembled WGS sequence"/>
</dbReference>
<accession>A0A0A0BXN8</accession>
<dbReference type="RefSeq" id="WP_043603655.1">
    <property type="nucleotide sequence ID" value="NZ_AXCY01000011.1"/>
</dbReference>
<dbReference type="InterPro" id="IPR005545">
    <property type="entry name" value="YCII"/>
</dbReference>
<protein>
    <recommendedName>
        <fullName evidence="3">YCII-related domain-containing protein</fullName>
    </recommendedName>
</protein>
<dbReference type="EMBL" id="AXCY01000011">
    <property type="protein sequence ID" value="KGM11939.1"/>
    <property type="molecule type" value="Genomic_DNA"/>
</dbReference>
<evidence type="ECO:0000259" key="3">
    <source>
        <dbReference type="Pfam" id="PF03795"/>
    </source>
</evidence>
<proteinExistence type="inferred from homology"/>
<evidence type="ECO:0000256" key="2">
    <source>
        <dbReference type="SAM" id="MobiDB-lite"/>
    </source>
</evidence>
<gene>
    <name evidence="4" type="ORF">N868_04200</name>
</gene>
<dbReference type="Pfam" id="PF03795">
    <property type="entry name" value="YCII"/>
    <property type="match status" value="1"/>
</dbReference>
<keyword evidence="5" id="KW-1185">Reference proteome</keyword>
<organism evidence="4 5">
    <name type="scientific">Cellulomonas carbonis T26</name>
    <dbReference type="NCBI Taxonomy" id="947969"/>
    <lineage>
        <taxon>Bacteria</taxon>
        <taxon>Bacillati</taxon>
        <taxon>Actinomycetota</taxon>
        <taxon>Actinomycetes</taxon>
        <taxon>Micrococcales</taxon>
        <taxon>Cellulomonadaceae</taxon>
        <taxon>Cellulomonas</taxon>
    </lineage>
</organism>
<feature type="region of interest" description="Disordered" evidence="2">
    <location>
        <begin position="41"/>
        <end position="64"/>
    </location>
</feature>
<dbReference type="OrthoDB" id="8968203at2"/>
<dbReference type="Gene3D" id="3.30.70.1060">
    <property type="entry name" value="Dimeric alpha+beta barrel"/>
    <property type="match status" value="1"/>
</dbReference>
<dbReference type="SUPFAM" id="SSF54909">
    <property type="entry name" value="Dimeric alpha+beta barrel"/>
    <property type="match status" value="1"/>
</dbReference>
<dbReference type="InterPro" id="IPR011008">
    <property type="entry name" value="Dimeric_a/b-barrel"/>
</dbReference>
<evidence type="ECO:0000313" key="5">
    <source>
        <dbReference type="Proteomes" id="UP000029839"/>
    </source>
</evidence>
<comment type="caution">
    <text evidence="4">The sequence shown here is derived from an EMBL/GenBank/DDBJ whole genome shotgun (WGS) entry which is preliminary data.</text>
</comment>
<reference evidence="4 5" key="2">
    <citation type="journal article" date="2015" name="Stand. Genomic Sci.">
        <title>Draft genome sequence of Cellulomonas carbonis T26(T) and comparative analysis of six Cellulomonas genomes.</title>
        <authorList>
            <person name="Zhuang W."/>
            <person name="Zhang S."/>
            <person name="Xia X."/>
            <person name="Wang G."/>
        </authorList>
    </citation>
    <scope>NUCLEOTIDE SEQUENCE [LARGE SCALE GENOMIC DNA]</scope>
    <source>
        <strain evidence="4 5">T26</strain>
    </source>
</reference>
<sequence length="109" mass="11602">MTSFAVHYTYADRPESLDAVRPEHRAFLRALLEAGTLLASGPLVGPSTEQPAGEDGHEGDGTPGALLLVRGRDVADVLSVLDDDPFARAGLVAHRSVRRWDPVIGPFAS</sequence>
<evidence type="ECO:0000256" key="1">
    <source>
        <dbReference type="ARBA" id="ARBA00007689"/>
    </source>
</evidence>
<feature type="domain" description="YCII-related" evidence="3">
    <location>
        <begin position="11"/>
        <end position="100"/>
    </location>
</feature>
<comment type="similarity">
    <text evidence="1">Belongs to the YciI family.</text>
</comment>